<reference evidence="3" key="1">
    <citation type="journal article" date="2019" name="Int. J. Syst. Evol. Microbiol.">
        <title>The Global Catalogue of Microorganisms (GCM) 10K type strain sequencing project: providing services to taxonomists for standard genome sequencing and annotation.</title>
        <authorList>
            <consortium name="The Broad Institute Genomics Platform"/>
            <consortium name="The Broad Institute Genome Sequencing Center for Infectious Disease"/>
            <person name="Wu L."/>
            <person name="Ma J."/>
        </authorList>
    </citation>
    <scope>NUCLEOTIDE SEQUENCE [LARGE SCALE GENOMIC DNA]</scope>
    <source>
        <strain evidence="3">JCM 4733</strain>
    </source>
</reference>
<evidence type="ECO:0000313" key="3">
    <source>
        <dbReference type="Proteomes" id="UP000653644"/>
    </source>
</evidence>
<protein>
    <recommendedName>
        <fullName evidence="4">Secreted protein</fullName>
    </recommendedName>
</protein>
<feature type="chain" id="PRO_5047045512" description="Secreted protein" evidence="1">
    <location>
        <begin position="26"/>
        <end position="126"/>
    </location>
</feature>
<proteinExistence type="predicted"/>
<name>A0ABQ3D351_9ACTN</name>
<comment type="caution">
    <text evidence="2">The sequence shown here is derived from an EMBL/GenBank/DDBJ whole genome shotgun (WGS) entry which is preliminary data.</text>
</comment>
<evidence type="ECO:0008006" key="4">
    <source>
        <dbReference type="Google" id="ProtNLM"/>
    </source>
</evidence>
<organism evidence="2 3">
    <name type="scientific">Streptomyces canarius</name>
    <dbReference type="NCBI Taxonomy" id="285453"/>
    <lineage>
        <taxon>Bacteria</taxon>
        <taxon>Bacillati</taxon>
        <taxon>Actinomycetota</taxon>
        <taxon>Actinomycetes</taxon>
        <taxon>Kitasatosporales</taxon>
        <taxon>Streptomycetaceae</taxon>
        <taxon>Streptomyces</taxon>
    </lineage>
</organism>
<dbReference type="EMBL" id="BMVN01000037">
    <property type="protein sequence ID" value="GHA56334.1"/>
    <property type="molecule type" value="Genomic_DNA"/>
</dbReference>
<evidence type="ECO:0000313" key="2">
    <source>
        <dbReference type="EMBL" id="GHA56334.1"/>
    </source>
</evidence>
<sequence>MYTRTLARTAVAVCAAGVVSAMAMAPVSATGNASVYTNGTERGRVNYWSGTDDFRVSDTSCDGRSVYTQYQRAGASTVRLNHKGGCGTYVIVNRTFANGQTIKYRVCVDVPVARDICGPWKRDTTG</sequence>
<feature type="signal peptide" evidence="1">
    <location>
        <begin position="1"/>
        <end position="25"/>
    </location>
</feature>
<keyword evidence="1" id="KW-0732">Signal</keyword>
<dbReference type="RefSeq" id="WP_189892878.1">
    <property type="nucleotide sequence ID" value="NZ_BMVN01000037.1"/>
</dbReference>
<gene>
    <name evidence="2" type="ORF">GCM10010345_70990</name>
</gene>
<dbReference type="Proteomes" id="UP000653644">
    <property type="component" value="Unassembled WGS sequence"/>
</dbReference>
<accession>A0ABQ3D351</accession>
<keyword evidence="3" id="KW-1185">Reference proteome</keyword>
<evidence type="ECO:0000256" key="1">
    <source>
        <dbReference type="SAM" id="SignalP"/>
    </source>
</evidence>